<dbReference type="InterPro" id="IPR001128">
    <property type="entry name" value="Cyt_P450"/>
</dbReference>
<dbReference type="GO" id="GO:0016705">
    <property type="term" value="F:oxidoreductase activity, acting on paired donors, with incorporation or reduction of molecular oxygen"/>
    <property type="evidence" value="ECO:0007669"/>
    <property type="project" value="InterPro"/>
</dbReference>
<gene>
    <name evidence="16" type="ORF">LAESUDRAFT_705073</name>
</gene>
<dbReference type="GO" id="GO:0020037">
    <property type="term" value="F:heme binding"/>
    <property type="evidence" value="ECO:0007669"/>
    <property type="project" value="InterPro"/>
</dbReference>
<dbReference type="Proteomes" id="UP000076871">
    <property type="component" value="Unassembled WGS sequence"/>
</dbReference>
<dbReference type="GeneID" id="63823600"/>
<keyword evidence="7 13" id="KW-0479">Metal-binding</keyword>
<dbReference type="PRINTS" id="PR00463">
    <property type="entry name" value="EP450I"/>
</dbReference>
<comment type="subcellular location">
    <subcellularLocation>
        <location evidence="2">Membrane</location>
        <topology evidence="2">Single-pass membrane protein</topology>
    </subcellularLocation>
</comment>
<dbReference type="Pfam" id="PF00067">
    <property type="entry name" value="p450"/>
    <property type="match status" value="1"/>
</dbReference>
<accession>A0A165CPU3</accession>
<evidence type="ECO:0000256" key="7">
    <source>
        <dbReference type="ARBA" id="ARBA00022723"/>
    </source>
</evidence>
<evidence type="ECO:0000313" key="17">
    <source>
        <dbReference type="Proteomes" id="UP000076871"/>
    </source>
</evidence>
<dbReference type="CDD" id="cd11065">
    <property type="entry name" value="CYP64-like"/>
    <property type="match status" value="1"/>
</dbReference>
<dbReference type="RefSeq" id="XP_040760941.1">
    <property type="nucleotide sequence ID" value="XM_040906571.1"/>
</dbReference>
<comment type="pathway">
    <text evidence="3">Secondary metabolite biosynthesis.</text>
</comment>
<dbReference type="PANTHER" id="PTHR46300">
    <property type="entry name" value="P450, PUTATIVE (EUROFUNG)-RELATED-RELATED"/>
    <property type="match status" value="1"/>
</dbReference>
<evidence type="ECO:0000256" key="15">
    <source>
        <dbReference type="SAM" id="SignalP"/>
    </source>
</evidence>
<evidence type="ECO:0000256" key="5">
    <source>
        <dbReference type="ARBA" id="ARBA00022617"/>
    </source>
</evidence>
<dbReference type="OrthoDB" id="2789670at2759"/>
<keyword evidence="15" id="KW-0732">Signal</keyword>
<dbReference type="Gene3D" id="1.10.630.10">
    <property type="entry name" value="Cytochrome P450"/>
    <property type="match status" value="1"/>
</dbReference>
<evidence type="ECO:0000256" key="11">
    <source>
        <dbReference type="ARBA" id="ARBA00023033"/>
    </source>
</evidence>
<evidence type="ECO:0000256" key="14">
    <source>
        <dbReference type="RuleBase" id="RU000461"/>
    </source>
</evidence>
<dbReference type="EMBL" id="KV427646">
    <property type="protein sequence ID" value="KZT03201.1"/>
    <property type="molecule type" value="Genomic_DNA"/>
</dbReference>
<dbReference type="PROSITE" id="PS00086">
    <property type="entry name" value="CYTOCHROME_P450"/>
    <property type="match status" value="1"/>
</dbReference>
<keyword evidence="17" id="KW-1185">Reference proteome</keyword>
<keyword evidence="9 14" id="KW-0560">Oxidoreductase</keyword>
<dbReference type="InterPro" id="IPR050364">
    <property type="entry name" value="Cytochrome_P450_fung"/>
</dbReference>
<dbReference type="InterPro" id="IPR002401">
    <property type="entry name" value="Cyt_P450_E_grp-I"/>
</dbReference>
<protein>
    <submittedName>
        <fullName evidence="16">Cytochrome P450 monooxygenase</fullName>
    </submittedName>
</protein>
<feature type="signal peptide" evidence="15">
    <location>
        <begin position="1"/>
        <end position="24"/>
    </location>
</feature>
<comment type="similarity">
    <text evidence="4 14">Belongs to the cytochrome P450 family.</text>
</comment>
<keyword evidence="6" id="KW-0812">Transmembrane</keyword>
<organism evidence="16 17">
    <name type="scientific">Laetiporus sulphureus 93-53</name>
    <dbReference type="NCBI Taxonomy" id="1314785"/>
    <lineage>
        <taxon>Eukaryota</taxon>
        <taxon>Fungi</taxon>
        <taxon>Dikarya</taxon>
        <taxon>Basidiomycota</taxon>
        <taxon>Agaricomycotina</taxon>
        <taxon>Agaricomycetes</taxon>
        <taxon>Polyporales</taxon>
        <taxon>Laetiporus</taxon>
    </lineage>
</organism>
<evidence type="ECO:0000256" key="13">
    <source>
        <dbReference type="PIRSR" id="PIRSR602401-1"/>
    </source>
</evidence>
<evidence type="ECO:0000256" key="10">
    <source>
        <dbReference type="ARBA" id="ARBA00023004"/>
    </source>
</evidence>
<feature type="binding site" description="axial binding residue" evidence="13">
    <location>
        <position position="439"/>
    </location>
    <ligand>
        <name>heme</name>
        <dbReference type="ChEBI" id="CHEBI:30413"/>
    </ligand>
    <ligandPart>
        <name>Fe</name>
        <dbReference type="ChEBI" id="CHEBI:18248"/>
    </ligandPart>
</feature>
<dbReference type="AlphaFoldDB" id="A0A165CPU3"/>
<comment type="cofactor">
    <cofactor evidence="1 13">
        <name>heme</name>
        <dbReference type="ChEBI" id="CHEBI:30413"/>
    </cofactor>
</comment>
<evidence type="ECO:0000256" key="4">
    <source>
        <dbReference type="ARBA" id="ARBA00010617"/>
    </source>
</evidence>
<feature type="chain" id="PRO_5007856108" evidence="15">
    <location>
        <begin position="25"/>
        <end position="511"/>
    </location>
</feature>
<sequence>MGAIISVVLLAVLVVLRYAPWTNGKHNRLPPGPKPLPVLGNVHQVPLEYQQRAFADWTKQYGDVIYAKLFRKPLLILNSAQAAQDLLEKGGAKYSDRPRFILITEMIGFTHNVTILPYGDRWKLQRKWIQTALQTKVALDSYKPIQRRETNRLLHSMLQTPEDHFSHLKRYVGALMMEIAYGHSVTSADDEFINLSEAALAGTVEAGSAAATLVDFFPFLRYIPEWMPGGGFKKRAYEVRKLVQRMIDTPYEKVKEAMVLGTAKPSFLSSLIEEMSKDGDMSPEMRDEVKGAANIVYGAGTDTTATSLKSFVLAMTLFPEACSKAQEEIDRVIGNSRLPEFEDRESLPYVDCLLREVYRWNPPAPLGLPHQLMEDDEYRGYHIPGESMVMANIWAMTRDPNMYFEPDAFRPERFLEMSPADAATRDPYNIVFGFGRRLCAGRQFGDESIWLAVANILAIFSIHKARDVSGKEIEPVISFASGTISHPRPFVCDIRPRSKNAVKLISQINVD</sequence>
<evidence type="ECO:0000313" key="16">
    <source>
        <dbReference type="EMBL" id="KZT03201.1"/>
    </source>
</evidence>
<dbReference type="GO" id="GO:0005506">
    <property type="term" value="F:iron ion binding"/>
    <property type="evidence" value="ECO:0007669"/>
    <property type="project" value="InterPro"/>
</dbReference>
<dbReference type="STRING" id="1314785.A0A165CPU3"/>
<dbReference type="GO" id="GO:0004497">
    <property type="term" value="F:monooxygenase activity"/>
    <property type="evidence" value="ECO:0007669"/>
    <property type="project" value="UniProtKB-KW"/>
</dbReference>
<evidence type="ECO:0000256" key="12">
    <source>
        <dbReference type="ARBA" id="ARBA00023136"/>
    </source>
</evidence>
<evidence type="ECO:0000256" key="6">
    <source>
        <dbReference type="ARBA" id="ARBA00022692"/>
    </source>
</evidence>
<dbReference type="InParanoid" id="A0A165CPU3"/>
<name>A0A165CPU3_9APHY</name>
<dbReference type="InterPro" id="IPR036396">
    <property type="entry name" value="Cyt_P450_sf"/>
</dbReference>
<evidence type="ECO:0000256" key="1">
    <source>
        <dbReference type="ARBA" id="ARBA00001971"/>
    </source>
</evidence>
<dbReference type="PRINTS" id="PR00385">
    <property type="entry name" value="P450"/>
</dbReference>
<dbReference type="InterPro" id="IPR017972">
    <property type="entry name" value="Cyt_P450_CS"/>
</dbReference>
<evidence type="ECO:0000256" key="3">
    <source>
        <dbReference type="ARBA" id="ARBA00005179"/>
    </source>
</evidence>
<dbReference type="GO" id="GO:0016020">
    <property type="term" value="C:membrane"/>
    <property type="evidence" value="ECO:0007669"/>
    <property type="project" value="UniProtKB-SubCell"/>
</dbReference>
<dbReference type="SUPFAM" id="SSF48264">
    <property type="entry name" value="Cytochrome P450"/>
    <property type="match status" value="1"/>
</dbReference>
<proteinExistence type="inferred from homology"/>
<dbReference type="PANTHER" id="PTHR46300:SF7">
    <property type="entry name" value="P450, PUTATIVE (EUROFUNG)-RELATED"/>
    <property type="match status" value="1"/>
</dbReference>
<evidence type="ECO:0000256" key="8">
    <source>
        <dbReference type="ARBA" id="ARBA00022989"/>
    </source>
</evidence>
<keyword evidence="12" id="KW-0472">Membrane</keyword>
<keyword evidence="5 13" id="KW-0349">Heme</keyword>
<keyword evidence="11 14" id="KW-0503">Monooxygenase</keyword>
<keyword evidence="8" id="KW-1133">Transmembrane helix</keyword>
<keyword evidence="10 13" id="KW-0408">Iron</keyword>
<evidence type="ECO:0000256" key="9">
    <source>
        <dbReference type="ARBA" id="ARBA00023002"/>
    </source>
</evidence>
<reference evidence="16 17" key="1">
    <citation type="journal article" date="2016" name="Mol. Biol. Evol.">
        <title>Comparative Genomics of Early-Diverging Mushroom-Forming Fungi Provides Insights into the Origins of Lignocellulose Decay Capabilities.</title>
        <authorList>
            <person name="Nagy L.G."/>
            <person name="Riley R."/>
            <person name="Tritt A."/>
            <person name="Adam C."/>
            <person name="Daum C."/>
            <person name="Floudas D."/>
            <person name="Sun H."/>
            <person name="Yadav J.S."/>
            <person name="Pangilinan J."/>
            <person name="Larsson K.H."/>
            <person name="Matsuura K."/>
            <person name="Barry K."/>
            <person name="Labutti K."/>
            <person name="Kuo R."/>
            <person name="Ohm R.A."/>
            <person name="Bhattacharya S.S."/>
            <person name="Shirouzu T."/>
            <person name="Yoshinaga Y."/>
            <person name="Martin F.M."/>
            <person name="Grigoriev I.V."/>
            <person name="Hibbett D.S."/>
        </authorList>
    </citation>
    <scope>NUCLEOTIDE SEQUENCE [LARGE SCALE GENOMIC DNA]</scope>
    <source>
        <strain evidence="16 17">93-53</strain>
    </source>
</reference>
<evidence type="ECO:0000256" key="2">
    <source>
        <dbReference type="ARBA" id="ARBA00004167"/>
    </source>
</evidence>